<evidence type="ECO:0000256" key="3">
    <source>
        <dbReference type="SAM" id="Coils"/>
    </source>
</evidence>
<dbReference type="SUPFAM" id="SSF111369">
    <property type="entry name" value="HlyD-like secretion proteins"/>
    <property type="match status" value="1"/>
</dbReference>
<accession>Q7V5I7</accession>
<dbReference type="Gene3D" id="2.40.30.170">
    <property type="match status" value="1"/>
</dbReference>
<keyword evidence="5" id="KW-1185">Reference proteome</keyword>
<evidence type="ECO:0000313" key="5">
    <source>
        <dbReference type="Proteomes" id="UP000001423"/>
    </source>
</evidence>
<reference evidence="4 5" key="1">
    <citation type="journal article" date="2003" name="Nature">
        <title>Genome divergence in two Prochlorococcus ecotypes reflects oceanic niche differentiation.</title>
        <authorList>
            <person name="Rocap G."/>
            <person name="Larimer F.W."/>
            <person name="Lamerdin J.E."/>
            <person name="Malfatti S."/>
            <person name="Chain P."/>
            <person name="Ahlgren N.A."/>
            <person name="Arellano A."/>
            <person name="Coleman M."/>
            <person name="Hauser L."/>
            <person name="Hess W.R."/>
            <person name="Johnson Z.I."/>
            <person name="Land M.L."/>
            <person name="Lindell D."/>
            <person name="Post A.F."/>
            <person name="Regala W."/>
            <person name="Shah M."/>
            <person name="Shaw S.L."/>
            <person name="Steglich C."/>
            <person name="Sullivan M.B."/>
            <person name="Ting C.S."/>
            <person name="Tolonen A."/>
            <person name="Webb E.A."/>
            <person name="Zinser E.R."/>
            <person name="Chisholm S.W."/>
        </authorList>
    </citation>
    <scope>NUCLEOTIDE SEQUENCE [LARGE SCALE GENOMIC DNA]</scope>
    <source>
        <strain evidence="5">MIT 9313</strain>
    </source>
</reference>
<dbReference type="GO" id="GO:0030313">
    <property type="term" value="C:cell envelope"/>
    <property type="evidence" value="ECO:0007669"/>
    <property type="project" value="UniProtKB-SubCell"/>
</dbReference>
<dbReference type="HOGENOM" id="CLU_031364_0_0_3"/>
<dbReference type="eggNOG" id="COG0845">
    <property type="taxonomic scope" value="Bacteria"/>
</dbReference>
<dbReference type="KEGG" id="pmt:PMT_1573"/>
<gene>
    <name evidence="4" type="ordered locus">PMT_1573</name>
</gene>
<dbReference type="PANTHER" id="PTHR32347">
    <property type="entry name" value="EFFLUX SYSTEM COMPONENT YKNX-RELATED"/>
    <property type="match status" value="1"/>
</dbReference>
<evidence type="ECO:0000256" key="2">
    <source>
        <dbReference type="ARBA" id="ARBA00023054"/>
    </source>
</evidence>
<sequence length="358" mass="39812">MSNSKRLVILSGLGCCLTMTLGTALWSFQSINSSKASESATDSLMTFPSRITAMGRMEPQNNLIRVAPPSSRGRSRIKTLHIAEGDFVKRGQLIAEFDVVDERRSNLVVAEQNLAITKRRYEVSKGESQASRIKLRRLEYELTKAERDLGRYRNLYNNGAFSLSDLDAVKLVRDKAREMLEEHKASFERIDGQQVGTSLLKEGVSEANIKLVAAEVSKARHYLEQAMVRAPQDGYILKLLKHVGEEVDQRGLLLMGDTSKMVTVAEVYENDVKHIKEGQKALISSKALSSPARGTVISVGSLVYKNDIIGDDPTADVDTRVFEVRILMDASDELKKMSRLQVNVEIQSSPTEIASSYK</sequence>
<dbReference type="Gene3D" id="2.40.50.100">
    <property type="match status" value="1"/>
</dbReference>
<dbReference type="NCBIfam" id="TIGR02971">
    <property type="entry name" value="heterocyst_DevB"/>
    <property type="match status" value="1"/>
</dbReference>
<organism evidence="4 5">
    <name type="scientific">Prochlorococcus marinus (strain MIT 9313)</name>
    <dbReference type="NCBI Taxonomy" id="74547"/>
    <lineage>
        <taxon>Bacteria</taxon>
        <taxon>Bacillati</taxon>
        <taxon>Cyanobacteriota</taxon>
        <taxon>Cyanophyceae</taxon>
        <taxon>Synechococcales</taxon>
        <taxon>Prochlorococcaceae</taxon>
        <taxon>Prochlorococcus</taxon>
    </lineage>
</organism>
<dbReference type="PANTHER" id="PTHR32347:SF27">
    <property type="entry name" value="RND EFFLUX PUMP MEMBRANE FUSION PROTEIN BARREL-SANDWICH DOMAIN-CONTAINING PROTEIN"/>
    <property type="match status" value="1"/>
</dbReference>
<evidence type="ECO:0000256" key="1">
    <source>
        <dbReference type="ARBA" id="ARBA00004196"/>
    </source>
</evidence>
<dbReference type="EMBL" id="BX548175">
    <property type="protein sequence ID" value="CAE21748.1"/>
    <property type="molecule type" value="Genomic_DNA"/>
</dbReference>
<dbReference type="AlphaFoldDB" id="Q7V5I7"/>
<evidence type="ECO:0000313" key="4">
    <source>
        <dbReference type="EMBL" id="CAE21748.1"/>
    </source>
</evidence>
<keyword evidence="2 3" id="KW-0175">Coiled coil</keyword>
<comment type="subcellular location">
    <subcellularLocation>
        <location evidence="1">Cell envelope</location>
    </subcellularLocation>
</comment>
<proteinExistence type="predicted"/>
<feature type="coiled-coil region" evidence="3">
    <location>
        <begin position="128"/>
        <end position="155"/>
    </location>
</feature>
<dbReference type="InterPro" id="IPR050465">
    <property type="entry name" value="UPF0194_transport"/>
</dbReference>
<dbReference type="InterPro" id="IPR014315">
    <property type="entry name" value="ABC_heterocyst_DevB"/>
</dbReference>
<protein>
    <submittedName>
        <fullName evidence="4">ABC-transporter component</fullName>
    </submittedName>
</protein>
<name>Q7V5I7_PROMM</name>
<dbReference type="Proteomes" id="UP000001423">
    <property type="component" value="Chromosome"/>
</dbReference>